<evidence type="ECO:0000313" key="1">
    <source>
        <dbReference type="EMBL" id="HCZ94217.1"/>
    </source>
</evidence>
<dbReference type="EMBL" id="DQIR01038742">
    <property type="protein sequence ID" value="HCZ94217.1"/>
    <property type="molecule type" value="Transcribed_RNA"/>
</dbReference>
<accession>A0A480F2L0</accession>
<name>A0A480F2L0_PIG</name>
<dbReference type="AlphaFoldDB" id="A0A480F2L0"/>
<sequence length="95" mass="11202">MHISEMKWYIKKIFREFPLWFSRLITQHSAHEVTGSIPELRIQHCHKLQHRPQMRLGSSVFVAWACSWSSDLISSLATSMCHRCGHKKKKSFFST</sequence>
<organism evidence="1">
    <name type="scientific">Sus scrofa</name>
    <name type="common">Pig</name>
    <dbReference type="NCBI Taxonomy" id="9823"/>
    <lineage>
        <taxon>Eukaryota</taxon>
        <taxon>Metazoa</taxon>
        <taxon>Chordata</taxon>
        <taxon>Craniata</taxon>
        <taxon>Vertebrata</taxon>
        <taxon>Euteleostomi</taxon>
        <taxon>Mammalia</taxon>
        <taxon>Eutheria</taxon>
        <taxon>Laurasiatheria</taxon>
        <taxon>Artiodactyla</taxon>
        <taxon>Suina</taxon>
        <taxon>Suidae</taxon>
        <taxon>Sus</taxon>
    </lineage>
</organism>
<dbReference type="EMBL" id="DQIR01070172">
    <property type="protein sequence ID" value="HDA25648.1"/>
    <property type="molecule type" value="Transcribed_RNA"/>
</dbReference>
<protein>
    <submittedName>
        <fullName evidence="1">Uncharacterized protein</fullName>
    </submittedName>
</protein>
<proteinExistence type="predicted"/>
<reference evidence="1" key="1">
    <citation type="journal article" date="2019" name="PeerJ">
        <title>Genes of the pig, Sus scrofa, reconstructed with EvidentialGene.</title>
        <authorList>
            <person name="Gilbert D.G."/>
        </authorList>
    </citation>
    <scope>NUCLEOTIDE SEQUENCE</scope>
</reference>